<reference evidence="2 3" key="1">
    <citation type="submission" date="2024-10" db="EMBL/GenBank/DDBJ databases">
        <title>The Natural Products Discovery Center: Release of the First 8490 Sequenced Strains for Exploring Actinobacteria Biosynthetic Diversity.</title>
        <authorList>
            <person name="Kalkreuter E."/>
            <person name="Kautsar S.A."/>
            <person name="Yang D."/>
            <person name="Bader C.D."/>
            <person name="Teijaro C.N."/>
            <person name="Fluegel L."/>
            <person name="Davis C.M."/>
            <person name="Simpson J.R."/>
            <person name="Lauterbach L."/>
            <person name="Steele A.D."/>
            <person name="Gui C."/>
            <person name="Meng S."/>
            <person name="Li G."/>
            <person name="Viehrig K."/>
            <person name="Ye F."/>
            <person name="Su P."/>
            <person name="Kiefer A.F."/>
            <person name="Nichols A."/>
            <person name="Cepeda A.J."/>
            <person name="Yan W."/>
            <person name="Fan B."/>
            <person name="Jiang Y."/>
            <person name="Adhikari A."/>
            <person name="Zheng C.-J."/>
            <person name="Schuster L."/>
            <person name="Cowan T.M."/>
            <person name="Smanski M.J."/>
            <person name="Chevrette M.G."/>
            <person name="De Carvalho L.P.S."/>
            <person name="Shen B."/>
        </authorList>
    </citation>
    <scope>NUCLEOTIDE SEQUENCE [LARGE SCALE GENOMIC DNA]</scope>
    <source>
        <strain evidence="2 3">NPDC051599</strain>
    </source>
</reference>
<proteinExistence type="predicted"/>
<evidence type="ECO:0000256" key="1">
    <source>
        <dbReference type="SAM" id="MobiDB-lite"/>
    </source>
</evidence>
<name>A0ABW7YAJ5_STRCE</name>
<keyword evidence="3" id="KW-1185">Reference proteome</keyword>
<evidence type="ECO:0000313" key="2">
    <source>
        <dbReference type="EMBL" id="MFI5679409.1"/>
    </source>
</evidence>
<comment type="caution">
    <text evidence="2">The sequence shown here is derived from an EMBL/GenBank/DDBJ whole genome shotgun (WGS) entry which is preliminary data.</text>
</comment>
<accession>A0ABW7YAJ5</accession>
<dbReference type="Proteomes" id="UP001612415">
    <property type="component" value="Unassembled WGS sequence"/>
</dbReference>
<organism evidence="2 3">
    <name type="scientific">Streptomyces cellulosae</name>
    <dbReference type="NCBI Taxonomy" id="1968"/>
    <lineage>
        <taxon>Bacteria</taxon>
        <taxon>Bacillati</taxon>
        <taxon>Actinomycetota</taxon>
        <taxon>Actinomycetes</taxon>
        <taxon>Kitasatosporales</taxon>
        <taxon>Streptomycetaceae</taxon>
        <taxon>Streptomyces</taxon>
    </lineage>
</organism>
<evidence type="ECO:0000313" key="3">
    <source>
        <dbReference type="Proteomes" id="UP001612415"/>
    </source>
</evidence>
<sequence>MATIPWLPRRDDMRRMARNTTDITGQLLDTVGEITRIALDTFDPRNGSGGEVLSALCETTAESAAASASPQAQEAFCRIVETLMWLGTSGAPPAVHPVSRPGPHRPPCG</sequence>
<protein>
    <submittedName>
        <fullName evidence="2">Uncharacterized protein</fullName>
    </submittedName>
</protein>
<feature type="region of interest" description="Disordered" evidence="1">
    <location>
        <begin position="90"/>
        <end position="109"/>
    </location>
</feature>
<dbReference type="EMBL" id="JBITDC010000015">
    <property type="protein sequence ID" value="MFI5679409.1"/>
    <property type="molecule type" value="Genomic_DNA"/>
</dbReference>
<dbReference type="RefSeq" id="WP_398659888.1">
    <property type="nucleotide sequence ID" value="NZ_JBITDC010000015.1"/>
</dbReference>
<gene>
    <name evidence="2" type="ORF">ACIA8P_33045</name>
</gene>